<keyword evidence="4" id="KW-0732">Signal</keyword>
<dbReference type="CDD" id="cd11009">
    <property type="entry name" value="Zn_dep_PLPC"/>
    <property type="match status" value="1"/>
</dbReference>
<dbReference type="EC" id="3.1.4.3" evidence="1"/>
<evidence type="ECO:0000256" key="4">
    <source>
        <dbReference type="ARBA" id="ARBA00022729"/>
    </source>
</evidence>
<dbReference type="SMART" id="SM00770">
    <property type="entry name" value="Zn_dep_PLPC"/>
    <property type="match status" value="1"/>
</dbReference>
<evidence type="ECO:0000256" key="1">
    <source>
        <dbReference type="ARBA" id="ARBA00012018"/>
    </source>
</evidence>
<dbReference type="InterPro" id="IPR029002">
    <property type="entry name" value="PLPC/GPLD1"/>
</dbReference>
<keyword evidence="6" id="KW-0862">Zinc</keyword>
<organism evidence="9 10">
    <name type="scientific">Candidatus Acidulodesulfobacterium ferriphilum</name>
    <dbReference type="NCBI Taxonomy" id="2597223"/>
    <lineage>
        <taxon>Bacteria</taxon>
        <taxon>Deltaproteobacteria</taxon>
        <taxon>Candidatus Acidulodesulfobacterales</taxon>
        <taxon>Candidatus Acidulodesulfobacterium</taxon>
    </lineage>
</organism>
<dbReference type="GO" id="GO:0008270">
    <property type="term" value="F:zinc ion binding"/>
    <property type="evidence" value="ECO:0007669"/>
    <property type="project" value="InterPro"/>
</dbReference>
<dbReference type="GO" id="GO:0034480">
    <property type="term" value="F:phosphatidylcholine phospholipase C activity"/>
    <property type="evidence" value="ECO:0007669"/>
    <property type="project" value="UniProtKB-EC"/>
</dbReference>
<comment type="caution">
    <text evidence="9">The sequence shown here is derived from an EMBL/GenBank/DDBJ whole genome shotgun (WGS) entry which is preliminary data.</text>
</comment>
<dbReference type="InterPro" id="IPR001531">
    <property type="entry name" value="Zn_PLipaseC"/>
</dbReference>
<gene>
    <name evidence="9" type="ORF">EVJ47_07265</name>
</gene>
<dbReference type="Gene3D" id="1.10.575.10">
    <property type="entry name" value="P1 Nuclease"/>
    <property type="match status" value="1"/>
</dbReference>
<evidence type="ECO:0000313" key="9">
    <source>
        <dbReference type="EMBL" id="RZD14026.1"/>
    </source>
</evidence>
<accession>A0A519B9Y2</accession>
<dbReference type="InterPro" id="IPR008947">
    <property type="entry name" value="PLipase_C/P1_nuclease_dom_sf"/>
</dbReference>
<evidence type="ECO:0000259" key="8">
    <source>
        <dbReference type="PROSITE" id="PS51346"/>
    </source>
</evidence>
<evidence type="ECO:0000256" key="2">
    <source>
        <dbReference type="ARBA" id="ARBA00018391"/>
    </source>
</evidence>
<evidence type="ECO:0000313" key="10">
    <source>
        <dbReference type="Proteomes" id="UP000320813"/>
    </source>
</evidence>
<dbReference type="AlphaFoldDB" id="A0A519B9Y2"/>
<name>A0A519B9Y2_9DELT</name>
<protein>
    <recommendedName>
        <fullName evidence="2">Phospholipase C</fullName>
        <ecNumber evidence="1">3.1.4.3</ecNumber>
    </recommendedName>
    <alternativeName>
        <fullName evidence="7">Phosphatidylcholine cholinephosphohydrolase</fullName>
    </alternativeName>
</protein>
<keyword evidence="3" id="KW-0479">Metal-binding</keyword>
<evidence type="ECO:0000256" key="5">
    <source>
        <dbReference type="ARBA" id="ARBA00022801"/>
    </source>
</evidence>
<evidence type="ECO:0000256" key="7">
    <source>
        <dbReference type="ARBA" id="ARBA00031285"/>
    </source>
</evidence>
<reference evidence="9 10" key="1">
    <citation type="submission" date="2019-01" db="EMBL/GenBank/DDBJ databases">
        <title>Insights into ecological role of a new deltaproteobacterial order Candidatus Sinidesulfobacterales (Sva0485) by metagenomics and metatranscriptomics.</title>
        <authorList>
            <person name="Tan S."/>
            <person name="Liu J."/>
            <person name="Fang Y."/>
            <person name="Hedlund B.P."/>
            <person name="Lian Z.H."/>
            <person name="Huang L.Y."/>
            <person name="Li J.T."/>
            <person name="Huang L.N."/>
            <person name="Li W.J."/>
            <person name="Jiang H.C."/>
            <person name="Dong H.L."/>
            <person name="Shu W.S."/>
        </authorList>
    </citation>
    <scope>NUCLEOTIDE SEQUENCE [LARGE SCALE GENOMIC DNA]</scope>
    <source>
        <strain evidence="9">AP3</strain>
    </source>
</reference>
<keyword evidence="5" id="KW-0378">Hydrolase</keyword>
<dbReference type="EMBL" id="SGBD01000004">
    <property type="protein sequence ID" value="RZD14026.1"/>
    <property type="molecule type" value="Genomic_DNA"/>
</dbReference>
<evidence type="ECO:0000256" key="6">
    <source>
        <dbReference type="ARBA" id="ARBA00022833"/>
    </source>
</evidence>
<dbReference type="PROSITE" id="PS51346">
    <property type="entry name" value="PROKAR_ZN_DEPEND_PLPC_2"/>
    <property type="match status" value="1"/>
</dbReference>
<proteinExistence type="predicted"/>
<dbReference type="Pfam" id="PF00882">
    <property type="entry name" value="Zn_dep_PLPC"/>
    <property type="match status" value="1"/>
</dbReference>
<sequence length="232" mass="27092">MQPKLHNYCIEKTFELLYNDSKHDVIDTIFNRDISGLKPDERIKLMQRGSYIIDRLAIKKLRVHWFGGHYLYPHSHAGYIRGFSDAGTKCVQLFNIAAKDWEKGRFKRSFIALGGATHLVQDLCIPFHTTNLALRKHVLFERWMSSHYLDVNLPLENGIYKFKPLKGHYNDKHPFGWVDYNAHNSSKYLPELLYARTKMEYFNSLGRILPEAIKTSAGFLELFTKRVNGIKN</sequence>
<dbReference type="SUPFAM" id="SSF48537">
    <property type="entry name" value="Phospholipase C/P1 nuclease"/>
    <property type="match status" value="1"/>
</dbReference>
<evidence type="ECO:0000256" key="3">
    <source>
        <dbReference type="ARBA" id="ARBA00022723"/>
    </source>
</evidence>
<dbReference type="Proteomes" id="UP000320813">
    <property type="component" value="Unassembled WGS sequence"/>
</dbReference>
<feature type="domain" description="Zn-dependent PLC" evidence="8">
    <location>
        <begin position="1"/>
        <end position="232"/>
    </location>
</feature>